<feature type="transmembrane region" description="Helical" evidence="6">
    <location>
        <begin position="95"/>
        <end position="119"/>
    </location>
</feature>
<dbReference type="InterPro" id="IPR051617">
    <property type="entry name" value="UNC-93-like_regulator"/>
</dbReference>
<keyword evidence="4 6" id="KW-0472">Membrane</keyword>
<evidence type="ECO:0000256" key="5">
    <source>
        <dbReference type="SAM" id="MobiDB-lite"/>
    </source>
</evidence>
<dbReference type="PANTHER" id="PTHR23294:SF59">
    <property type="entry name" value="UNC93-LIKE PROTEIN C922.05C"/>
    <property type="match status" value="1"/>
</dbReference>
<dbReference type="PANTHER" id="PTHR23294">
    <property type="entry name" value="ET TRANSLATION PRODUCT-RELATED"/>
    <property type="match status" value="1"/>
</dbReference>
<feature type="compositionally biased region" description="Basic residues" evidence="5">
    <location>
        <begin position="546"/>
        <end position="555"/>
    </location>
</feature>
<feature type="transmembrane region" description="Helical" evidence="6">
    <location>
        <begin position="42"/>
        <end position="63"/>
    </location>
</feature>
<keyword evidence="8" id="KW-1185">Reference proteome</keyword>
<dbReference type="Gene3D" id="1.20.1250.20">
    <property type="entry name" value="MFS general substrate transporter like domains"/>
    <property type="match status" value="2"/>
</dbReference>
<comment type="subcellular location">
    <subcellularLocation>
        <location evidence="1">Membrane</location>
        <topology evidence="1">Multi-pass membrane protein</topology>
    </subcellularLocation>
</comment>
<evidence type="ECO:0000256" key="1">
    <source>
        <dbReference type="ARBA" id="ARBA00004141"/>
    </source>
</evidence>
<feature type="region of interest" description="Disordered" evidence="5">
    <location>
        <begin position="1026"/>
        <end position="1085"/>
    </location>
</feature>
<keyword evidence="2 6" id="KW-0812">Transmembrane</keyword>
<evidence type="ECO:0000313" key="8">
    <source>
        <dbReference type="Proteomes" id="UP000748756"/>
    </source>
</evidence>
<protein>
    <recommendedName>
        <fullName evidence="9">MFS general substrate transporter</fullName>
    </recommendedName>
</protein>
<feature type="region of interest" description="Disordered" evidence="5">
    <location>
        <begin position="1098"/>
        <end position="1200"/>
    </location>
</feature>
<feature type="transmembrane region" description="Helical" evidence="6">
    <location>
        <begin position="70"/>
        <end position="89"/>
    </location>
</feature>
<evidence type="ECO:0000256" key="3">
    <source>
        <dbReference type="ARBA" id="ARBA00022989"/>
    </source>
</evidence>
<reference evidence="7" key="1">
    <citation type="journal article" date="2020" name="Fungal Divers.">
        <title>Resolving the Mortierellaceae phylogeny through synthesis of multi-gene phylogenetics and phylogenomics.</title>
        <authorList>
            <person name="Vandepol N."/>
            <person name="Liber J."/>
            <person name="Desiro A."/>
            <person name="Na H."/>
            <person name="Kennedy M."/>
            <person name="Barry K."/>
            <person name="Grigoriev I.V."/>
            <person name="Miller A.N."/>
            <person name="O'Donnell K."/>
            <person name="Stajich J.E."/>
            <person name="Bonito G."/>
        </authorList>
    </citation>
    <scope>NUCLEOTIDE SEQUENCE</scope>
    <source>
        <strain evidence="7">NRRL 6426</strain>
    </source>
</reference>
<dbReference type="GO" id="GO:0022857">
    <property type="term" value="F:transmembrane transporter activity"/>
    <property type="evidence" value="ECO:0007669"/>
    <property type="project" value="InterPro"/>
</dbReference>
<feature type="region of interest" description="Disordered" evidence="5">
    <location>
        <begin position="666"/>
        <end position="721"/>
    </location>
</feature>
<keyword evidence="3 6" id="KW-1133">Transmembrane helix</keyword>
<accession>A0A9P5VEA2</accession>
<feature type="transmembrane region" description="Helical" evidence="6">
    <location>
        <begin position="331"/>
        <end position="356"/>
    </location>
</feature>
<feature type="compositionally biased region" description="Polar residues" evidence="5">
    <location>
        <begin position="820"/>
        <end position="834"/>
    </location>
</feature>
<feature type="transmembrane region" description="Helical" evidence="6">
    <location>
        <begin position="260"/>
        <end position="277"/>
    </location>
</feature>
<feature type="compositionally biased region" description="Low complexity" evidence="5">
    <location>
        <begin position="1159"/>
        <end position="1174"/>
    </location>
</feature>
<organism evidence="7 8">
    <name type="scientific">Linnemannia schmuckeri</name>
    <dbReference type="NCBI Taxonomy" id="64567"/>
    <lineage>
        <taxon>Eukaryota</taxon>
        <taxon>Fungi</taxon>
        <taxon>Fungi incertae sedis</taxon>
        <taxon>Mucoromycota</taxon>
        <taxon>Mortierellomycotina</taxon>
        <taxon>Mortierellomycetes</taxon>
        <taxon>Mortierellales</taxon>
        <taxon>Mortierellaceae</taxon>
        <taxon>Linnemannia</taxon>
    </lineage>
</organism>
<feature type="transmembrane region" description="Helical" evidence="6">
    <location>
        <begin position="169"/>
        <end position="186"/>
    </location>
</feature>
<feature type="compositionally biased region" description="Low complexity" evidence="5">
    <location>
        <begin position="692"/>
        <end position="702"/>
    </location>
</feature>
<feature type="transmembrane region" description="Helical" evidence="6">
    <location>
        <begin position="222"/>
        <end position="240"/>
    </location>
</feature>
<comment type="caution">
    <text evidence="7">The sequence shown here is derived from an EMBL/GenBank/DDBJ whole genome shotgun (WGS) entry which is preliminary data.</text>
</comment>
<dbReference type="SUPFAM" id="SSF103473">
    <property type="entry name" value="MFS general substrate transporter"/>
    <property type="match status" value="1"/>
</dbReference>
<evidence type="ECO:0000256" key="6">
    <source>
        <dbReference type="SAM" id="Phobius"/>
    </source>
</evidence>
<dbReference type="GO" id="GO:0016020">
    <property type="term" value="C:membrane"/>
    <property type="evidence" value="ECO:0007669"/>
    <property type="project" value="UniProtKB-SubCell"/>
</dbReference>
<gene>
    <name evidence="7" type="ORF">BG015_011261</name>
</gene>
<feature type="transmembrane region" description="Helical" evidence="6">
    <location>
        <begin position="289"/>
        <end position="311"/>
    </location>
</feature>
<evidence type="ECO:0000256" key="4">
    <source>
        <dbReference type="ARBA" id="ARBA00023136"/>
    </source>
</evidence>
<feature type="compositionally biased region" description="Polar residues" evidence="5">
    <location>
        <begin position="488"/>
        <end position="498"/>
    </location>
</feature>
<evidence type="ECO:0000313" key="7">
    <source>
        <dbReference type="EMBL" id="KAF9155024.1"/>
    </source>
</evidence>
<feature type="transmembrane region" description="Helical" evidence="6">
    <location>
        <begin position="131"/>
        <end position="149"/>
    </location>
</feature>
<evidence type="ECO:0008006" key="9">
    <source>
        <dbReference type="Google" id="ProtNLM"/>
    </source>
</evidence>
<dbReference type="InterPro" id="IPR036259">
    <property type="entry name" value="MFS_trans_sf"/>
</dbReference>
<feature type="compositionally biased region" description="Polar residues" evidence="5">
    <location>
        <begin position="1119"/>
        <end position="1133"/>
    </location>
</feature>
<feature type="region of interest" description="Disordered" evidence="5">
    <location>
        <begin position="448"/>
        <end position="555"/>
    </location>
</feature>
<dbReference type="OrthoDB" id="196103at2759"/>
<dbReference type="Proteomes" id="UP000748756">
    <property type="component" value="Unassembled WGS sequence"/>
</dbReference>
<dbReference type="EMBL" id="JAAAUQ010000086">
    <property type="protein sequence ID" value="KAF9155024.1"/>
    <property type="molecule type" value="Genomic_DNA"/>
</dbReference>
<feature type="compositionally biased region" description="Polar residues" evidence="5">
    <location>
        <begin position="520"/>
        <end position="545"/>
    </location>
</feature>
<name>A0A9P5VEA2_9FUNG</name>
<dbReference type="InterPro" id="IPR011701">
    <property type="entry name" value="MFS"/>
</dbReference>
<feature type="compositionally biased region" description="Low complexity" evidence="5">
    <location>
        <begin position="666"/>
        <end position="681"/>
    </location>
</feature>
<evidence type="ECO:0000256" key="2">
    <source>
        <dbReference type="ARBA" id="ARBA00022692"/>
    </source>
</evidence>
<sequence>MVTRAMRQIVLIGVICLGTIGMFNAMSSIGNAGKHSPTAQNLAITSSSIAYIIGFLVAGGTYNMLGPRPCAAFGGFTFFLYAGAMYLARDDEHSIYPPLAGILLGLGAGCIWVTQGAMMMSYPTEDNKGKYIACFWAIFNIGAVLGSALPLIMNSSLHSDPDDVSPTTYIVYMVVMGVSTCFAFFLSKPSTIVRDNGEPVIVAKFAGVRAEFRAILSVFCDWRMLLLIPAFFFSNFSYTYQFNDFNGSNFNIRTRCLNSIVFWVAQIVGALVIGHLLDRLPWKRPKRAMLGLLVVAVLFMSTWLGAFLMQLKHNWQRKTNNRDLIDFEHGSIYSELLTIFTMFGFCDAAFAVYCYWLMGALSNKHDELSRYAGFFKAIQSLGSAVAAPLDLAQTPLYAYLITNWVLCGVSIAAMFLVCRTVTDTTIEDDDDYDSDGDSYYARSMSPERDLAAAADAPEPIRTLSSTSERDSGVSEGSGTLWDSRDSEPCTTRRSSSKTIPKGDGQNLSTNEATVDRSKWRTSSVLSTTSMADPTTCPSPTYQQTHQHVRRNTARRTRAPPMAEIQNDQSYLSQQQEQQTTYPDTPFLAVPAIAFSGHNSSNPALDSMSGALTVIQMHHLSPQVHQTSSLTAQQGSTSMFGSAPSPISTIPANGFLQPVGLYHGVPSPSTSATSAPWSTASTRYDEDQDMDSVETCSVSSMSSGHDSIPEMGEMGPDPQSRAREDSNVCLRFSLGPTNLGILRPHLDVMKEHPVVIDQRDFRFDVYGRPADVANAIAYSFLRPAKSADHVLHGTSAVLADTSPKQKRQSSSMTEPSTSSTKIPSSFEASKTTNMVSPPPDAAKWKTDYDLAWERFFGTRNNKEQEPTESLEPKPWSVTVLLSMPFRVIQYLMLTSHGFKTYLVEEPNLDACARQGISQERLKLIAQQAGMVVAINNVQLPSIDSNPEESPVWLQLDDRKALRAVLLGVGKALQQEPIRGVIQKGLEQDELELRKAWDGILDKTITSGTTSNEREWVMDYRASNVRTTESANWGESPIEDRRAQSDRNSGTLAAQRRRQTERARHPLASRIASPNRIAEHRRRSERDAWSNRLTEERDRWDTAAGVDRTRRGTPSGVASDPWTTTTSQSVGSFFTESEHHGAEPSVDGIIGASTGNRSLSDDSQGSGRSSRSTSSQEVQWIGTKKSRPHNRNNNNNEDPWRTVVTWEDVESLEPGVPSVL</sequence>
<feature type="region of interest" description="Disordered" evidence="5">
    <location>
        <begin position="796"/>
        <end position="840"/>
    </location>
</feature>
<dbReference type="Pfam" id="PF07690">
    <property type="entry name" value="MFS_1"/>
    <property type="match status" value="1"/>
</dbReference>
<feature type="compositionally biased region" description="Low complexity" evidence="5">
    <location>
        <begin position="808"/>
        <end position="819"/>
    </location>
</feature>
<dbReference type="AlphaFoldDB" id="A0A9P5VEA2"/>
<proteinExistence type="predicted"/>
<feature type="transmembrane region" description="Helical" evidence="6">
    <location>
        <begin position="396"/>
        <end position="417"/>
    </location>
</feature>